<dbReference type="PANTHER" id="PTHR34861">
    <property type="match status" value="1"/>
</dbReference>
<organism evidence="1 2">
    <name type="scientific">Novosphingobium rhizovicinum</name>
    <dbReference type="NCBI Taxonomy" id="3228928"/>
    <lineage>
        <taxon>Bacteria</taxon>
        <taxon>Pseudomonadati</taxon>
        <taxon>Pseudomonadota</taxon>
        <taxon>Alphaproteobacteria</taxon>
        <taxon>Sphingomonadales</taxon>
        <taxon>Sphingomonadaceae</taxon>
        <taxon>Novosphingobium</taxon>
    </lineage>
</organism>
<dbReference type="Pfam" id="PF04199">
    <property type="entry name" value="Cyclase"/>
    <property type="match status" value="1"/>
</dbReference>
<accession>A0ABV3R7J0</accession>
<protein>
    <submittedName>
        <fullName evidence="1">Cyclase family protein</fullName>
        <ecNumber evidence="1">3.5.-.-</ecNumber>
    </submittedName>
</protein>
<dbReference type="Gene3D" id="3.50.30.50">
    <property type="entry name" value="Putative cyclase"/>
    <property type="match status" value="1"/>
</dbReference>
<dbReference type="EC" id="3.5.-.-" evidence="1"/>
<dbReference type="SUPFAM" id="SSF102198">
    <property type="entry name" value="Putative cyclase"/>
    <property type="match status" value="1"/>
</dbReference>
<dbReference type="InterPro" id="IPR007325">
    <property type="entry name" value="KFase/CYL"/>
</dbReference>
<comment type="caution">
    <text evidence="1">The sequence shown here is derived from an EMBL/GenBank/DDBJ whole genome shotgun (WGS) entry which is preliminary data.</text>
</comment>
<dbReference type="InterPro" id="IPR037175">
    <property type="entry name" value="KFase_sf"/>
</dbReference>
<dbReference type="RefSeq" id="WP_367768351.1">
    <property type="nucleotide sequence ID" value="NZ_JBFNXR010000017.1"/>
</dbReference>
<gene>
    <name evidence="1" type="ORF">ABUH87_01580</name>
</gene>
<dbReference type="GO" id="GO:0016787">
    <property type="term" value="F:hydrolase activity"/>
    <property type="evidence" value="ECO:0007669"/>
    <property type="project" value="UniProtKB-KW"/>
</dbReference>
<keyword evidence="1" id="KW-0378">Hydrolase</keyword>
<name>A0ABV3R7J0_9SPHN</name>
<evidence type="ECO:0000313" key="1">
    <source>
        <dbReference type="EMBL" id="MEW9853873.1"/>
    </source>
</evidence>
<dbReference type="PANTHER" id="PTHR34861:SF10">
    <property type="entry name" value="CYCLASE"/>
    <property type="match status" value="1"/>
</dbReference>
<keyword evidence="2" id="KW-1185">Reference proteome</keyword>
<reference evidence="1 2" key="1">
    <citation type="submission" date="2024-06" db="EMBL/GenBank/DDBJ databases">
        <title>Novosphingobium rhizovicinus M1R2S20.</title>
        <authorList>
            <person name="Sun J.-Q."/>
        </authorList>
    </citation>
    <scope>NUCLEOTIDE SEQUENCE [LARGE SCALE GENOMIC DNA]</scope>
    <source>
        <strain evidence="1 2">M1R2S20</strain>
    </source>
</reference>
<evidence type="ECO:0000313" key="2">
    <source>
        <dbReference type="Proteomes" id="UP001556118"/>
    </source>
</evidence>
<sequence>MSFREVGKRLSNWGRWGDCDRIGTLNHLTPERTAFAAQSVRSGQIVNLGLPLTNQGIQVGLGGRVNPIHMMNLTPPDFAGRSDRMIVADDSVFLPLQSVTQWDGLGHVGYDDMLYNGVPAASITTAAGSAKLSIHQIAERGVIGRGLLLDIARLRGKDRLEAGEAITPADLDAALAAQNCETLPGDVIILRTGWMRCFTVDGDAARYWNGEPGINLACAEWLHGRQISALASDNWGIEAMPANDATFEMPVHCVLIRDMGMTLGEVFVLEKLAEACERENRWTFLFTAPPLLVVGGVGSPLTPLAIL</sequence>
<dbReference type="EMBL" id="JBFNXR010000017">
    <property type="protein sequence ID" value="MEW9853873.1"/>
    <property type="molecule type" value="Genomic_DNA"/>
</dbReference>
<dbReference type="Proteomes" id="UP001556118">
    <property type="component" value="Unassembled WGS sequence"/>
</dbReference>
<proteinExistence type="predicted"/>